<evidence type="ECO:0000256" key="7">
    <source>
        <dbReference type="ARBA" id="ARBA00022679"/>
    </source>
</evidence>
<comment type="pathway">
    <text evidence="3">Cofactor biosynthesis; tetrahydrofolate biosynthesis; 7,8-dihydrofolate from 2-amino-4-hydroxy-6-hydroxymethyl-7,8-dihydropteridine diphosphate and 4-aminobenzoate: step 1/2.</text>
</comment>
<keyword evidence="8" id="KW-0479">Metal-binding</keyword>
<name>A0ABS6TFH7_9ENTE</name>
<keyword evidence="9" id="KW-0460">Magnesium</keyword>
<feature type="domain" description="Pterin-binding" evidence="12">
    <location>
        <begin position="1"/>
        <end position="243"/>
    </location>
</feature>
<evidence type="ECO:0000256" key="1">
    <source>
        <dbReference type="ARBA" id="ARBA00000012"/>
    </source>
</evidence>
<dbReference type="CDD" id="cd00739">
    <property type="entry name" value="DHPS"/>
    <property type="match status" value="1"/>
</dbReference>
<evidence type="ECO:0000313" key="13">
    <source>
        <dbReference type="EMBL" id="MBV7391683.1"/>
    </source>
</evidence>
<evidence type="ECO:0000256" key="2">
    <source>
        <dbReference type="ARBA" id="ARBA00001946"/>
    </source>
</evidence>
<proteinExistence type="inferred from homology"/>
<organism evidence="13 14">
    <name type="scientific">Enterococcus alishanensis</name>
    <dbReference type="NCBI Taxonomy" id="1303817"/>
    <lineage>
        <taxon>Bacteria</taxon>
        <taxon>Bacillati</taxon>
        <taxon>Bacillota</taxon>
        <taxon>Bacilli</taxon>
        <taxon>Lactobacillales</taxon>
        <taxon>Enterococcaceae</taxon>
        <taxon>Enterococcus</taxon>
    </lineage>
</organism>
<gene>
    <name evidence="13" type="primary">folP</name>
    <name evidence="13" type="ORF">KUA55_13425</name>
</gene>
<reference evidence="13 14" key="1">
    <citation type="submission" date="2021-06" db="EMBL/GenBank/DDBJ databases">
        <title>Enterococcus alishanensis sp. nov., a novel lactic acid bacterium isolated from fresh coffee beans.</title>
        <authorList>
            <person name="Chen Y.-S."/>
        </authorList>
    </citation>
    <scope>NUCLEOTIDE SEQUENCE [LARGE SCALE GENOMIC DNA]</scope>
    <source>
        <strain evidence="13 14">ALS3</strain>
    </source>
</reference>
<keyword evidence="14" id="KW-1185">Reference proteome</keyword>
<dbReference type="InterPro" id="IPR000489">
    <property type="entry name" value="Pterin-binding_dom"/>
</dbReference>
<dbReference type="PROSITE" id="PS00793">
    <property type="entry name" value="DHPS_2"/>
    <property type="match status" value="1"/>
</dbReference>
<evidence type="ECO:0000256" key="6">
    <source>
        <dbReference type="ARBA" id="ARBA00016919"/>
    </source>
</evidence>
<evidence type="ECO:0000256" key="11">
    <source>
        <dbReference type="ARBA" id="ARBA00030193"/>
    </source>
</evidence>
<sequence>MGIVNVTPDSFSDGGKYSDVAAAIAHGKQLVADGADILDIGGQSTRPGYQEVSPEIELARIIPVIEGLKSLAVPISVDTYFPEVAKGAIQAGASIINDIKGLDTPDMAETLAKYPEVKIIIMHSRKRNSQSLAVGLADFYAEKIALCEKVGISLANICFDPGVGFGKSAAENIELVRYPEKYRFENYPILYGISRKRTIGHLTGEEQADQRDFGSVTASLFLLNQGIEIVRVHNVFGMKQALKTWRSLVD</sequence>
<evidence type="ECO:0000256" key="9">
    <source>
        <dbReference type="ARBA" id="ARBA00022842"/>
    </source>
</evidence>
<dbReference type="InterPro" id="IPR045031">
    <property type="entry name" value="DHP_synth-like"/>
</dbReference>
<evidence type="ECO:0000256" key="8">
    <source>
        <dbReference type="ARBA" id="ARBA00022723"/>
    </source>
</evidence>
<keyword evidence="7 13" id="KW-0808">Transferase</keyword>
<keyword evidence="10" id="KW-0289">Folate biosynthesis</keyword>
<dbReference type="EC" id="2.5.1.15" evidence="5"/>
<dbReference type="Proteomes" id="UP000774130">
    <property type="component" value="Unassembled WGS sequence"/>
</dbReference>
<comment type="caution">
    <text evidence="13">The sequence shown here is derived from an EMBL/GenBank/DDBJ whole genome shotgun (WGS) entry which is preliminary data.</text>
</comment>
<dbReference type="PROSITE" id="PS50972">
    <property type="entry name" value="PTERIN_BINDING"/>
    <property type="match status" value="1"/>
</dbReference>
<evidence type="ECO:0000256" key="3">
    <source>
        <dbReference type="ARBA" id="ARBA00004763"/>
    </source>
</evidence>
<evidence type="ECO:0000313" key="14">
    <source>
        <dbReference type="Proteomes" id="UP000774130"/>
    </source>
</evidence>
<dbReference type="InterPro" id="IPR006390">
    <property type="entry name" value="DHP_synth_dom"/>
</dbReference>
<evidence type="ECO:0000256" key="10">
    <source>
        <dbReference type="ARBA" id="ARBA00022909"/>
    </source>
</evidence>
<accession>A0ABS6TFH7</accession>
<dbReference type="EMBL" id="JAHUZB010000005">
    <property type="protein sequence ID" value="MBV7391683.1"/>
    <property type="molecule type" value="Genomic_DNA"/>
</dbReference>
<evidence type="ECO:0000256" key="5">
    <source>
        <dbReference type="ARBA" id="ARBA00012458"/>
    </source>
</evidence>
<evidence type="ECO:0000259" key="12">
    <source>
        <dbReference type="PROSITE" id="PS50972"/>
    </source>
</evidence>
<comment type="similarity">
    <text evidence="4">Belongs to the DHPS family.</text>
</comment>
<dbReference type="Pfam" id="PF00809">
    <property type="entry name" value="Pterin_bind"/>
    <property type="match status" value="1"/>
</dbReference>
<dbReference type="NCBIfam" id="TIGR01496">
    <property type="entry name" value="DHPS"/>
    <property type="match status" value="1"/>
</dbReference>
<comment type="cofactor">
    <cofactor evidence="2">
        <name>Mg(2+)</name>
        <dbReference type="ChEBI" id="CHEBI:18420"/>
    </cofactor>
</comment>
<protein>
    <recommendedName>
        <fullName evidence="6">Dihydropteroate synthase</fullName>
        <ecNumber evidence="5">2.5.1.15</ecNumber>
    </recommendedName>
    <alternativeName>
        <fullName evidence="11">Dihydropteroate pyrophosphorylase</fullName>
    </alternativeName>
</protein>
<dbReference type="PANTHER" id="PTHR20941">
    <property type="entry name" value="FOLATE SYNTHESIS PROTEINS"/>
    <property type="match status" value="1"/>
</dbReference>
<dbReference type="PANTHER" id="PTHR20941:SF1">
    <property type="entry name" value="FOLIC ACID SYNTHESIS PROTEIN FOL1"/>
    <property type="match status" value="1"/>
</dbReference>
<comment type="catalytic activity">
    <reaction evidence="1">
        <text>(7,8-dihydropterin-6-yl)methyl diphosphate + 4-aminobenzoate = 7,8-dihydropteroate + diphosphate</text>
        <dbReference type="Rhea" id="RHEA:19949"/>
        <dbReference type="ChEBI" id="CHEBI:17836"/>
        <dbReference type="ChEBI" id="CHEBI:17839"/>
        <dbReference type="ChEBI" id="CHEBI:33019"/>
        <dbReference type="ChEBI" id="CHEBI:72950"/>
        <dbReference type="EC" id="2.5.1.15"/>
    </reaction>
</comment>
<evidence type="ECO:0000256" key="4">
    <source>
        <dbReference type="ARBA" id="ARBA00009503"/>
    </source>
</evidence>
<dbReference type="GO" id="GO:0004156">
    <property type="term" value="F:dihydropteroate synthase activity"/>
    <property type="evidence" value="ECO:0007669"/>
    <property type="project" value="UniProtKB-EC"/>
</dbReference>